<dbReference type="PROSITE" id="PS50931">
    <property type="entry name" value="HTH_LYSR"/>
    <property type="match status" value="1"/>
</dbReference>
<dbReference type="Pfam" id="PF03466">
    <property type="entry name" value="LysR_substrate"/>
    <property type="match status" value="1"/>
</dbReference>
<dbReference type="InterPro" id="IPR005119">
    <property type="entry name" value="LysR_subst-bd"/>
</dbReference>
<dbReference type="Gene3D" id="1.10.10.10">
    <property type="entry name" value="Winged helix-like DNA-binding domain superfamily/Winged helix DNA-binding domain"/>
    <property type="match status" value="1"/>
</dbReference>
<evidence type="ECO:0000256" key="4">
    <source>
        <dbReference type="ARBA" id="ARBA00023163"/>
    </source>
</evidence>
<dbReference type="PANTHER" id="PTHR30126">
    <property type="entry name" value="HTH-TYPE TRANSCRIPTIONAL REGULATOR"/>
    <property type="match status" value="1"/>
</dbReference>
<comment type="caution">
    <text evidence="6">The sequence shown here is derived from an EMBL/GenBank/DDBJ whole genome shotgun (WGS) entry which is preliminary data.</text>
</comment>
<dbReference type="RefSeq" id="WP_354195599.1">
    <property type="nucleotide sequence ID" value="NZ_JBEPML010000008.1"/>
</dbReference>
<dbReference type="Gene3D" id="3.40.190.290">
    <property type="match status" value="1"/>
</dbReference>
<dbReference type="InterPro" id="IPR036390">
    <property type="entry name" value="WH_DNA-bd_sf"/>
</dbReference>
<organism evidence="6 7">
    <name type="scientific">Aquamicrobium terrae</name>
    <dbReference type="NCBI Taxonomy" id="1324945"/>
    <lineage>
        <taxon>Bacteria</taxon>
        <taxon>Pseudomonadati</taxon>
        <taxon>Pseudomonadota</taxon>
        <taxon>Alphaproteobacteria</taxon>
        <taxon>Hyphomicrobiales</taxon>
        <taxon>Phyllobacteriaceae</taxon>
        <taxon>Aquamicrobium</taxon>
    </lineage>
</organism>
<dbReference type="InterPro" id="IPR000847">
    <property type="entry name" value="LysR_HTH_N"/>
</dbReference>
<dbReference type="EMBL" id="JBEPML010000008">
    <property type="protein sequence ID" value="MET3792516.1"/>
    <property type="molecule type" value="Genomic_DNA"/>
</dbReference>
<accession>A0ABV2N0F6</accession>
<dbReference type="InterPro" id="IPR036388">
    <property type="entry name" value="WH-like_DNA-bd_sf"/>
</dbReference>
<keyword evidence="3 6" id="KW-0238">DNA-binding</keyword>
<protein>
    <submittedName>
        <fullName evidence="6">DNA-binding transcriptional LysR family regulator</fullName>
    </submittedName>
</protein>
<proteinExistence type="inferred from homology"/>
<reference evidence="6 7" key="1">
    <citation type="submission" date="2024-06" db="EMBL/GenBank/DDBJ databases">
        <title>Genomic Encyclopedia of Type Strains, Phase IV (KMG-IV): sequencing the most valuable type-strain genomes for metagenomic binning, comparative biology and taxonomic classification.</title>
        <authorList>
            <person name="Goeker M."/>
        </authorList>
    </citation>
    <scope>NUCLEOTIDE SEQUENCE [LARGE SCALE GENOMIC DNA]</scope>
    <source>
        <strain evidence="6 7">DSM 27865</strain>
    </source>
</reference>
<gene>
    <name evidence="6" type="ORF">ABID37_002733</name>
</gene>
<keyword evidence="7" id="KW-1185">Reference proteome</keyword>
<keyword evidence="2" id="KW-0805">Transcription regulation</keyword>
<keyword evidence="4" id="KW-0804">Transcription</keyword>
<dbReference type="PANTHER" id="PTHR30126:SF98">
    <property type="entry name" value="HTH-TYPE TRANSCRIPTIONAL ACTIVATOR BAUR"/>
    <property type="match status" value="1"/>
</dbReference>
<evidence type="ECO:0000313" key="7">
    <source>
        <dbReference type="Proteomes" id="UP001549076"/>
    </source>
</evidence>
<comment type="similarity">
    <text evidence="1">Belongs to the LysR transcriptional regulatory family.</text>
</comment>
<name>A0ABV2N0F6_9HYPH</name>
<dbReference type="SUPFAM" id="SSF53850">
    <property type="entry name" value="Periplasmic binding protein-like II"/>
    <property type="match status" value="1"/>
</dbReference>
<dbReference type="GO" id="GO:0003677">
    <property type="term" value="F:DNA binding"/>
    <property type="evidence" value="ECO:0007669"/>
    <property type="project" value="UniProtKB-KW"/>
</dbReference>
<evidence type="ECO:0000259" key="5">
    <source>
        <dbReference type="PROSITE" id="PS50931"/>
    </source>
</evidence>
<sequence>MSWLSYEVTSSQGRMALSKLKQVSDLDLRLLRVFVQVVDQGSFAGAQAQLNISQSVLSENIKSLEIRMGVKLCERGPGGFKVLPEGREVYRAAKRLFGAIEDFKGDLSHIAGGMAGELVIALEDDILTNPACELAEAMRDFNEMPGRKQVRFRVELMAGYQAITHVAEGKAHIAITVSRVRVPRLLRLPLFLERRHLYCAKSHPIFYQSDETTTDEEIAHFSYANRGHFEPDGFGVEGLSRTGDIGLGAQSHLVLVLSGRNIGVIPDHVAQPHIETGDLRLVMPETTLVEDEVAAVFRAKDSNIAMIRHFLESLARVHHKSIDDIVEG</sequence>
<dbReference type="SUPFAM" id="SSF46785">
    <property type="entry name" value="Winged helix' DNA-binding domain"/>
    <property type="match status" value="1"/>
</dbReference>
<dbReference type="Pfam" id="PF00126">
    <property type="entry name" value="HTH_1"/>
    <property type="match status" value="1"/>
</dbReference>
<evidence type="ECO:0000256" key="2">
    <source>
        <dbReference type="ARBA" id="ARBA00023015"/>
    </source>
</evidence>
<evidence type="ECO:0000256" key="3">
    <source>
        <dbReference type="ARBA" id="ARBA00023125"/>
    </source>
</evidence>
<feature type="domain" description="HTH lysR-type" evidence="5">
    <location>
        <begin position="26"/>
        <end position="83"/>
    </location>
</feature>
<evidence type="ECO:0000313" key="6">
    <source>
        <dbReference type="EMBL" id="MET3792516.1"/>
    </source>
</evidence>
<dbReference type="Proteomes" id="UP001549076">
    <property type="component" value="Unassembled WGS sequence"/>
</dbReference>
<evidence type="ECO:0000256" key="1">
    <source>
        <dbReference type="ARBA" id="ARBA00009437"/>
    </source>
</evidence>